<dbReference type="InterPro" id="IPR050107">
    <property type="entry name" value="ABC_carbohydrate_import_ATPase"/>
</dbReference>
<dbReference type="PROSITE" id="PS00211">
    <property type="entry name" value="ABC_TRANSPORTER_1"/>
    <property type="match status" value="1"/>
</dbReference>
<sequence>MSIIKTIDLTKKFGDFTANDKINISVEKQEIKCIVGENGAGKSTLMNMLYGLLRPTSGKILLHDKETEINGPMDAIDLGLGMVHQHFKLVPSLTVYENILLGTEIKKSSKSPIIDRKKEIDEVTKLIEKYKFELNPTDKIEDISVGGRQRVEILKMLYRNVDILILDEPTAVLTPQEVDELFVNLKELRAQGKTIIVITHKLREVMELSDSVTVIKQGKVVGNVLTKDTSEEELAQMMVGREVVLTVQNTAANKVMNEVAYQVEGVCTINDYGKEVLQDISFCVHKAEILGVAGVEGNGQSELVKVLTGIMKATKGKVSIDGKDITNKWPDELRQDGLGIIPEDRYAQGLCGTMSVADNCIAGYHGDADVCKFGLLDKKNINAKRDRFMKDFDIRVGDINGNVGQLSGGNAQKIIIAREFESNPKMLLACQPTRGVDIGSIEFIHKQILNFRNKGNAVLLISSELSEVMSLSDRIIVMYKGKIIGELSPKDVSRSEIGLLMAGIQK</sequence>
<dbReference type="CDD" id="cd03215">
    <property type="entry name" value="ABC_Carb_Monos_II"/>
    <property type="match status" value="1"/>
</dbReference>
<keyword evidence="1" id="KW-0547">Nucleotide-binding</keyword>
<dbReference type="CDD" id="cd03216">
    <property type="entry name" value="ABC_Carb_Monos_I"/>
    <property type="match status" value="1"/>
</dbReference>
<gene>
    <name evidence="4" type="ORF">OUY18_10980</name>
</gene>
<dbReference type="SMART" id="SM00382">
    <property type="entry name" value="AAA"/>
    <property type="match status" value="1"/>
</dbReference>
<proteinExistence type="predicted"/>
<dbReference type="InterPro" id="IPR003593">
    <property type="entry name" value="AAA+_ATPase"/>
</dbReference>
<comment type="caution">
    <text evidence="4">The sequence shown here is derived from an EMBL/GenBank/DDBJ whole genome shotgun (WGS) entry which is preliminary data.</text>
</comment>
<keyword evidence="5" id="KW-1185">Reference proteome</keyword>
<dbReference type="InterPro" id="IPR027417">
    <property type="entry name" value="P-loop_NTPase"/>
</dbReference>
<evidence type="ECO:0000313" key="4">
    <source>
        <dbReference type="EMBL" id="MCY1714775.1"/>
    </source>
</evidence>
<protein>
    <submittedName>
        <fullName evidence="4">ABC transporter ATP-binding protein</fullName>
    </submittedName>
</protein>
<evidence type="ECO:0000256" key="1">
    <source>
        <dbReference type="ARBA" id="ARBA00022741"/>
    </source>
</evidence>
<keyword evidence="2 4" id="KW-0067">ATP-binding</keyword>
<dbReference type="PROSITE" id="PS50893">
    <property type="entry name" value="ABC_TRANSPORTER_2"/>
    <property type="match status" value="2"/>
</dbReference>
<dbReference type="PANTHER" id="PTHR43790">
    <property type="entry name" value="CARBOHYDRATE TRANSPORT ATP-BINDING PROTEIN MG119-RELATED"/>
    <property type="match status" value="1"/>
</dbReference>
<dbReference type="InterPro" id="IPR003439">
    <property type="entry name" value="ABC_transporter-like_ATP-bd"/>
</dbReference>
<organism evidence="4 5">
    <name type="scientific">Caproiciproducens galactitolivorans</name>
    <dbReference type="NCBI Taxonomy" id="642589"/>
    <lineage>
        <taxon>Bacteria</taxon>
        <taxon>Bacillati</taxon>
        <taxon>Bacillota</taxon>
        <taxon>Clostridia</taxon>
        <taxon>Eubacteriales</taxon>
        <taxon>Acutalibacteraceae</taxon>
        <taxon>Caproiciproducens</taxon>
    </lineage>
</organism>
<dbReference type="Proteomes" id="UP001082703">
    <property type="component" value="Unassembled WGS sequence"/>
</dbReference>
<dbReference type="Gene3D" id="3.40.50.300">
    <property type="entry name" value="P-loop containing nucleotide triphosphate hydrolases"/>
    <property type="match status" value="2"/>
</dbReference>
<dbReference type="EMBL" id="JAPOHA010000011">
    <property type="protein sequence ID" value="MCY1714775.1"/>
    <property type="molecule type" value="Genomic_DNA"/>
</dbReference>
<evidence type="ECO:0000259" key="3">
    <source>
        <dbReference type="PROSITE" id="PS50893"/>
    </source>
</evidence>
<reference evidence="4 5" key="1">
    <citation type="submission" date="2022-11" db="EMBL/GenBank/DDBJ databases">
        <authorList>
            <person name="Caiyu Z."/>
        </authorList>
    </citation>
    <scope>NUCLEOTIDE SEQUENCE [LARGE SCALE GENOMIC DNA]</scope>
    <source>
        <strain evidence="4 5">YR-4</strain>
    </source>
</reference>
<evidence type="ECO:0000313" key="5">
    <source>
        <dbReference type="Proteomes" id="UP001082703"/>
    </source>
</evidence>
<feature type="domain" description="ABC transporter" evidence="3">
    <location>
        <begin position="261"/>
        <end position="505"/>
    </location>
</feature>
<accession>A0ABT4BWT2</accession>
<name>A0ABT4BWT2_9FIRM</name>
<dbReference type="GO" id="GO:0005524">
    <property type="term" value="F:ATP binding"/>
    <property type="evidence" value="ECO:0007669"/>
    <property type="project" value="UniProtKB-KW"/>
</dbReference>
<dbReference type="SUPFAM" id="SSF52540">
    <property type="entry name" value="P-loop containing nucleoside triphosphate hydrolases"/>
    <property type="match status" value="2"/>
</dbReference>
<dbReference type="InterPro" id="IPR017871">
    <property type="entry name" value="ABC_transporter-like_CS"/>
</dbReference>
<dbReference type="Pfam" id="PF00005">
    <property type="entry name" value="ABC_tran"/>
    <property type="match status" value="2"/>
</dbReference>
<dbReference type="PANTHER" id="PTHR43790:SF4">
    <property type="entry name" value="GUANOSINE IMPORT ATP-BINDING PROTEIN NUPO"/>
    <property type="match status" value="1"/>
</dbReference>
<evidence type="ECO:0000256" key="2">
    <source>
        <dbReference type="ARBA" id="ARBA00022840"/>
    </source>
</evidence>
<feature type="domain" description="ABC transporter" evidence="3">
    <location>
        <begin position="4"/>
        <end position="242"/>
    </location>
</feature>
<dbReference type="RefSeq" id="WP_268058831.1">
    <property type="nucleotide sequence ID" value="NZ_JAPOHA010000011.1"/>
</dbReference>